<evidence type="ECO:0000256" key="3">
    <source>
        <dbReference type="ARBA" id="ARBA00022679"/>
    </source>
</evidence>
<dbReference type="InterPro" id="IPR001182">
    <property type="entry name" value="FtsW/RodA"/>
</dbReference>
<keyword evidence="3" id="KW-0808">Transferase</keyword>
<evidence type="ECO:0000313" key="18">
    <source>
        <dbReference type="Proteomes" id="UP000034893"/>
    </source>
</evidence>
<dbReference type="GO" id="GO:0032153">
    <property type="term" value="C:cell division site"/>
    <property type="evidence" value="ECO:0007669"/>
    <property type="project" value="TreeGrafter"/>
</dbReference>
<dbReference type="EMBL" id="LBVP01000001">
    <property type="protein sequence ID" value="KKQ90191.1"/>
    <property type="molecule type" value="Genomic_DNA"/>
</dbReference>
<evidence type="ECO:0000256" key="10">
    <source>
        <dbReference type="ARBA" id="ARBA00033270"/>
    </source>
</evidence>
<evidence type="ECO:0000256" key="12">
    <source>
        <dbReference type="ARBA" id="ARBA00041185"/>
    </source>
</evidence>
<evidence type="ECO:0000256" key="5">
    <source>
        <dbReference type="ARBA" id="ARBA00022960"/>
    </source>
</evidence>
<evidence type="ECO:0000256" key="7">
    <source>
        <dbReference type="ARBA" id="ARBA00022989"/>
    </source>
</evidence>
<dbReference type="Proteomes" id="UP000034893">
    <property type="component" value="Unassembled WGS sequence"/>
</dbReference>
<dbReference type="AlphaFoldDB" id="A0A0G0PLM2"/>
<keyword evidence="4 16" id="KW-0812">Transmembrane</keyword>
<evidence type="ECO:0000256" key="16">
    <source>
        <dbReference type="SAM" id="Phobius"/>
    </source>
</evidence>
<feature type="transmembrane region" description="Helical" evidence="16">
    <location>
        <begin position="150"/>
        <end position="167"/>
    </location>
</feature>
<dbReference type="GO" id="GO:0015648">
    <property type="term" value="F:lipid-linked peptidoglycan transporter activity"/>
    <property type="evidence" value="ECO:0007669"/>
    <property type="project" value="TreeGrafter"/>
</dbReference>
<dbReference type="Pfam" id="PF01098">
    <property type="entry name" value="FTSW_RODA_SPOVE"/>
    <property type="match status" value="1"/>
</dbReference>
<evidence type="ECO:0000256" key="9">
    <source>
        <dbReference type="ARBA" id="ARBA00032370"/>
    </source>
</evidence>
<keyword evidence="8 16" id="KW-0472">Membrane</keyword>
<evidence type="ECO:0000313" key="17">
    <source>
        <dbReference type="EMBL" id="KKQ90191.1"/>
    </source>
</evidence>
<feature type="transmembrane region" description="Helical" evidence="16">
    <location>
        <begin position="121"/>
        <end position="138"/>
    </location>
</feature>
<comment type="subcellular location">
    <subcellularLocation>
        <location evidence="1">Membrane</location>
        <topology evidence="1">Multi-pass membrane protein</topology>
    </subcellularLocation>
</comment>
<feature type="transmembrane region" description="Helical" evidence="16">
    <location>
        <begin position="192"/>
        <end position="212"/>
    </location>
</feature>
<comment type="caution">
    <text evidence="17">The sequence shown here is derived from an EMBL/GenBank/DDBJ whole genome shotgun (WGS) entry which is preliminary data.</text>
</comment>
<proteinExistence type="inferred from homology"/>
<evidence type="ECO:0000256" key="6">
    <source>
        <dbReference type="ARBA" id="ARBA00022984"/>
    </source>
</evidence>
<dbReference type="GO" id="GO:0005886">
    <property type="term" value="C:plasma membrane"/>
    <property type="evidence" value="ECO:0007669"/>
    <property type="project" value="TreeGrafter"/>
</dbReference>
<dbReference type="GO" id="GO:0009252">
    <property type="term" value="P:peptidoglycan biosynthetic process"/>
    <property type="evidence" value="ECO:0007669"/>
    <property type="project" value="UniProtKB-KW"/>
</dbReference>
<dbReference type="GO" id="GO:0008955">
    <property type="term" value="F:peptidoglycan glycosyltransferase activity"/>
    <property type="evidence" value="ECO:0007669"/>
    <property type="project" value="UniProtKB-EC"/>
</dbReference>
<keyword evidence="2" id="KW-0328">Glycosyltransferase</keyword>
<evidence type="ECO:0000256" key="15">
    <source>
        <dbReference type="ARBA" id="ARBA00049902"/>
    </source>
</evidence>
<evidence type="ECO:0000256" key="1">
    <source>
        <dbReference type="ARBA" id="ARBA00004141"/>
    </source>
</evidence>
<comment type="similarity">
    <text evidence="11">Belongs to the SEDS family. FtsW subfamily.</text>
</comment>
<feature type="transmembrane region" description="Helical" evidence="16">
    <location>
        <begin position="82"/>
        <end position="101"/>
    </location>
</feature>
<evidence type="ECO:0000256" key="8">
    <source>
        <dbReference type="ARBA" id="ARBA00023136"/>
    </source>
</evidence>
<dbReference type="GO" id="GO:0008360">
    <property type="term" value="P:regulation of cell shape"/>
    <property type="evidence" value="ECO:0007669"/>
    <property type="project" value="UniProtKB-KW"/>
</dbReference>
<keyword evidence="7 16" id="KW-1133">Transmembrane helix</keyword>
<dbReference type="EC" id="2.4.99.28" evidence="14"/>
<reference evidence="17 18" key="1">
    <citation type="journal article" date="2015" name="Nature">
        <title>rRNA introns, odd ribosomes, and small enigmatic genomes across a large radiation of phyla.</title>
        <authorList>
            <person name="Brown C.T."/>
            <person name="Hug L.A."/>
            <person name="Thomas B.C."/>
            <person name="Sharon I."/>
            <person name="Castelle C.J."/>
            <person name="Singh A."/>
            <person name="Wilkins M.J."/>
            <person name="Williams K.H."/>
            <person name="Banfield J.F."/>
        </authorList>
    </citation>
    <scope>NUCLEOTIDE SEQUENCE [LARGE SCALE GENOMIC DNA]</scope>
</reference>
<evidence type="ECO:0000256" key="4">
    <source>
        <dbReference type="ARBA" id="ARBA00022692"/>
    </source>
</evidence>
<evidence type="ECO:0000256" key="11">
    <source>
        <dbReference type="ARBA" id="ARBA00038053"/>
    </source>
</evidence>
<dbReference type="PANTHER" id="PTHR30474">
    <property type="entry name" value="CELL CYCLE PROTEIN"/>
    <property type="match status" value="1"/>
</dbReference>
<keyword evidence="6" id="KW-0573">Peptidoglycan synthesis</keyword>
<gene>
    <name evidence="17" type="ORF">UT12_C0001G0059</name>
</gene>
<feature type="transmembrane region" description="Helical" evidence="16">
    <location>
        <begin position="17"/>
        <end position="37"/>
    </location>
</feature>
<evidence type="ECO:0000256" key="14">
    <source>
        <dbReference type="ARBA" id="ARBA00044770"/>
    </source>
</evidence>
<evidence type="ECO:0000256" key="13">
    <source>
        <dbReference type="ARBA" id="ARBA00041418"/>
    </source>
</evidence>
<feature type="transmembrane region" description="Helical" evidence="16">
    <location>
        <begin position="57"/>
        <end position="75"/>
    </location>
</feature>
<keyword evidence="5" id="KW-0133">Cell shape</keyword>
<sequence>MEDKSQVLKSQKAKIDIWLLGATTLLVLIGLLVIYDASVVAAYRDFGDKLYYFKNQLIWASLSFMALGFFSFFNYRKLLRLSLPIMGLAALLLILVLIPHIGTEAYGAKRWINLGSFTFQPSEFAKLAIIFYAASIMVKFENFKISLKDIALVLFLPVFLLTFLVLVEPDLGTSLMFIGIAMVIYFVGRAPLWHFLMLVPVIVAAGVTAIITQPYRLERLRSFIDPSYDPQGASYQISQIITAPETDFPYEGADSRPVAQGDGVQKTPSFPPRIYLGTVNCVKDTIDEFQSLYIHWEPPNRVSRKRCYGCSHTGCGIHRH</sequence>
<dbReference type="GO" id="GO:0051301">
    <property type="term" value="P:cell division"/>
    <property type="evidence" value="ECO:0007669"/>
    <property type="project" value="InterPro"/>
</dbReference>
<name>A0A0G0PLM2_9BACT</name>
<comment type="catalytic activity">
    <reaction evidence="15">
        <text>[GlcNAc-(1-&gt;4)-Mur2Ac(oyl-L-Ala-gamma-D-Glu-L-Lys-D-Ala-D-Ala)](n)-di-trans,octa-cis-undecaprenyl diphosphate + beta-D-GlcNAc-(1-&gt;4)-Mur2Ac(oyl-L-Ala-gamma-D-Glu-L-Lys-D-Ala-D-Ala)-di-trans,octa-cis-undecaprenyl diphosphate = [GlcNAc-(1-&gt;4)-Mur2Ac(oyl-L-Ala-gamma-D-Glu-L-Lys-D-Ala-D-Ala)](n+1)-di-trans,octa-cis-undecaprenyl diphosphate + di-trans,octa-cis-undecaprenyl diphosphate + H(+)</text>
        <dbReference type="Rhea" id="RHEA:23708"/>
        <dbReference type="Rhea" id="RHEA-COMP:9602"/>
        <dbReference type="Rhea" id="RHEA-COMP:9603"/>
        <dbReference type="ChEBI" id="CHEBI:15378"/>
        <dbReference type="ChEBI" id="CHEBI:58405"/>
        <dbReference type="ChEBI" id="CHEBI:60033"/>
        <dbReference type="ChEBI" id="CHEBI:78435"/>
        <dbReference type="EC" id="2.4.99.28"/>
    </reaction>
</comment>
<evidence type="ECO:0000256" key="2">
    <source>
        <dbReference type="ARBA" id="ARBA00022676"/>
    </source>
</evidence>
<dbReference type="PANTHER" id="PTHR30474:SF2">
    <property type="entry name" value="PEPTIDOGLYCAN GLYCOSYLTRANSFERASE FTSW-RELATED"/>
    <property type="match status" value="1"/>
</dbReference>
<protein>
    <recommendedName>
        <fullName evidence="12">Probable peptidoglycan glycosyltransferase FtsW</fullName>
        <ecNumber evidence="14">2.4.99.28</ecNumber>
    </recommendedName>
    <alternativeName>
        <fullName evidence="13">Cell division protein FtsW</fullName>
    </alternativeName>
    <alternativeName>
        <fullName evidence="10">Cell wall polymerase</fullName>
    </alternativeName>
    <alternativeName>
        <fullName evidence="9">Peptidoglycan polymerase</fullName>
    </alternativeName>
</protein>
<organism evidence="17 18">
    <name type="scientific">Candidatus Curtissbacteria bacterium GW2011_GWC2_38_9</name>
    <dbReference type="NCBI Taxonomy" id="1618414"/>
    <lineage>
        <taxon>Bacteria</taxon>
        <taxon>Candidatus Curtissiibacteriota</taxon>
    </lineage>
</organism>
<accession>A0A0G0PLM2</accession>